<feature type="region of interest" description="Disordered" evidence="1">
    <location>
        <begin position="106"/>
        <end position="136"/>
    </location>
</feature>
<dbReference type="AlphaFoldDB" id="A0AAD7HQQ0"/>
<evidence type="ECO:0000313" key="2">
    <source>
        <dbReference type="EMBL" id="KAJ7726140.1"/>
    </source>
</evidence>
<keyword evidence="3" id="KW-1185">Reference proteome</keyword>
<organism evidence="2 3">
    <name type="scientific">Mycena metata</name>
    <dbReference type="NCBI Taxonomy" id="1033252"/>
    <lineage>
        <taxon>Eukaryota</taxon>
        <taxon>Fungi</taxon>
        <taxon>Dikarya</taxon>
        <taxon>Basidiomycota</taxon>
        <taxon>Agaricomycotina</taxon>
        <taxon>Agaricomycetes</taxon>
        <taxon>Agaricomycetidae</taxon>
        <taxon>Agaricales</taxon>
        <taxon>Marasmiineae</taxon>
        <taxon>Mycenaceae</taxon>
        <taxon>Mycena</taxon>
    </lineage>
</organism>
<reference evidence="2" key="1">
    <citation type="submission" date="2023-03" db="EMBL/GenBank/DDBJ databases">
        <title>Massive genome expansion in bonnet fungi (Mycena s.s.) driven by repeated elements and novel gene families across ecological guilds.</title>
        <authorList>
            <consortium name="Lawrence Berkeley National Laboratory"/>
            <person name="Harder C.B."/>
            <person name="Miyauchi S."/>
            <person name="Viragh M."/>
            <person name="Kuo A."/>
            <person name="Thoen E."/>
            <person name="Andreopoulos B."/>
            <person name="Lu D."/>
            <person name="Skrede I."/>
            <person name="Drula E."/>
            <person name="Henrissat B."/>
            <person name="Morin E."/>
            <person name="Kohler A."/>
            <person name="Barry K."/>
            <person name="LaButti K."/>
            <person name="Morin E."/>
            <person name="Salamov A."/>
            <person name="Lipzen A."/>
            <person name="Mereny Z."/>
            <person name="Hegedus B."/>
            <person name="Baldrian P."/>
            <person name="Stursova M."/>
            <person name="Weitz H."/>
            <person name="Taylor A."/>
            <person name="Grigoriev I.V."/>
            <person name="Nagy L.G."/>
            <person name="Martin F."/>
            <person name="Kauserud H."/>
        </authorList>
    </citation>
    <scope>NUCLEOTIDE SEQUENCE</scope>
    <source>
        <strain evidence="2">CBHHK182m</strain>
    </source>
</reference>
<dbReference type="Proteomes" id="UP001215598">
    <property type="component" value="Unassembled WGS sequence"/>
</dbReference>
<gene>
    <name evidence="2" type="ORF">B0H16DRAFT_1471567</name>
</gene>
<proteinExistence type="predicted"/>
<comment type="caution">
    <text evidence="2">The sequence shown here is derived from an EMBL/GenBank/DDBJ whole genome shotgun (WGS) entry which is preliminary data.</text>
</comment>
<evidence type="ECO:0000313" key="3">
    <source>
        <dbReference type="Proteomes" id="UP001215598"/>
    </source>
</evidence>
<protein>
    <submittedName>
        <fullName evidence="2">Uncharacterized protein</fullName>
    </submittedName>
</protein>
<feature type="compositionally biased region" description="Polar residues" evidence="1">
    <location>
        <begin position="181"/>
        <end position="190"/>
    </location>
</feature>
<feature type="region of interest" description="Disordered" evidence="1">
    <location>
        <begin position="181"/>
        <end position="205"/>
    </location>
</feature>
<sequence>MDQSLEILWNLATFLDIWPTLQPYAFKKEGLLAPFSSVGNGEYARLATLARVANGEVLPTPRWVGEYGLNTPSKTCPDSQAIANHDTGGVARDVYTMHSIEVGVRRRRIAEEDDGGREERENGASLPGAPLSMPGNTRRQELSEILENFHGIGKGRFSDGIDLQTGMQRIAFRWALQSGIGSARTSNQKARTSDSEEESENGDQKKVIRRLLRVLSFPTD</sequence>
<evidence type="ECO:0000256" key="1">
    <source>
        <dbReference type="SAM" id="MobiDB-lite"/>
    </source>
</evidence>
<name>A0AAD7HQQ0_9AGAR</name>
<accession>A0AAD7HQQ0</accession>
<dbReference type="EMBL" id="JARKIB010000189">
    <property type="protein sequence ID" value="KAJ7726140.1"/>
    <property type="molecule type" value="Genomic_DNA"/>
</dbReference>